<evidence type="ECO:0000313" key="7">
    <source>
        <dbReference type="EMBL" id="KIM68057.1"/>
    </source>
</evidence>
<evidence type="ECO:0000256" key="3">
    <source>
        <dbReference type="ARBA" id="ARBA00022989"/>
    </source>
</evidence>
<dbReference type="InterPro" id="IPR006694">
    <property type="entry name" value="Fatty_acid_hydroxylase"/>
</dbReference>
<evidence type="ECO:0000256" key="2">
    <source>
        <dbReference type="ARBA" id="ARBA00022692"/>
    </source>
</evidence>
<accession>A0A0C3ASY1</accession>
<keyword evidence="8" id="KW-1185">Reference proteome</keyword>
<keyword evidence="3 5" id="KW-1133">Transmembrane helix</keyword>
<evidence type="ECO:0000256" key="5">
    <source>
        <dbReference type="SAM" id="Phobius"/>
    </source>
</evidence>
<evidence type="ECO:0000313" key="8">
    <source>
        <dbReference type="Proteomes" id="UP000053989"/>
    </source>
</evidence>
<evidence type="ECO:0000256" key="1">
    <source>
        <dbReference type="ARBA" id="ARBA00004370"/>
    </source>
</evidence>
<sequence>MTPADPCRAFLDGENICLPPLEAPFYYAMRQNIFDSVPDTTLTLAAPLVAYWTLSLLFHCLDISGWKWLDKHRIHESEEIKSRNIATRSEVIRAVVLQHIVQTMLGYFWLSEVPRISAAICRREMEGVAKALVYMTKLVLGSHAGEAFLQRRGAEVTHWLYWWGIPAVQLLFGLFIIDTWQYFLHRLMHSNKFLYKKLHSVHHRLYVPYAFGALYNHPLEGLILDTIGAALAEYLAGMSVRQAMFLFAFSTCKTVDDHCGYNLPFDPLQMFSANNADYHDIHHQAIGIKSNFSQPFFVHWDAILGTRLTRKQIEERRRKVKTT</sequence>
<proteinExistence type="predicted"/>
<dbReference type="GO" id="GO:0016491">
    <property type="term" value="F:oxidoreductase activity"/>
    <property type="evidence" value="ECO:0007669"/>
    <property type="project" value="InterPro"/>
</dbReference>
<organism evidence="7 8">
    <name type="scientific">Scleroderma citrinum Foug A</name>
    <dbReference type="NCBI Taxonomy" id="1036808"/>
    <lineage>
        <taxon>Eukaryota</taxon>
        <taxon>Fungi</taxon>
        <taxon>Dikarya</taxon>
        <taxon>Basidiomycota</taxon>
        <taxon>Agaricomycotina</taxon>
        <taxon>Agaricomycetes</taxon>
        <taxon>Agaricomycetidae</taxon>
        <taxon>Boletales</taxon>
        <taxon>Sclerodermatineae</taxon>
        <taxon>Sclerodermataceae</taxon>
        <taxon>Scleroderma</taxon>
    </lineage>
</organism>
<reference evidence="8" key="2">
    <citation type="submission" date="2015-01" db="EMBL/GenBank/DDBJ databases">
        <title>Evolutionary Origins and Diversification of the Mycorrhizal Mutualists.</title>
        <authorList>
            <consortium name="DOE Joint Genome Institute"/>
            <consortium name="Mycorrhizal Genomics Consortium"/>
            <person name="Kohler A."/>
            <person name="Kuo A."/>
            <person name="Nagy L.G."/>
            <person name="Floudas D."/>
            <person name="Copeland A."/>
            <person name="Barry K.W."/>
            <person name="Cichocki N."/>
            <person name="Veneault-Fourrey C."/>
            <person name="LaButti K."/>
            <person name="Lindquist E.A."/>
            <person name="Lipzen A."/>
            <person name="Lundell T."/>
            <person name="Morin E."/>
            <person name="Murat C."/>
            <person name="Riley R."/>
            <person name="Ohm R."/>
            <person name="Sun H."/>
            <person name="Tunlid A."/>
            <person name="Henrissat B."/>
            <person name="Grigoriev I.V."/>
            <person name="Hibbett D.S."/>
            <person name="Martin F."/>
        </authorList>
    </citation>
    <scope>NUCLEOTIDE SEQUENCE [LARGE SCALE GENOMIC DNA]</scope>
    <source>
        <strain evidence="8">Foug A</strain>
    </source>
</reference>
<dbReference type="GO" id="GO:0016020">
    <property type="term" value="C:membrane"/>
    <property type="evidence" value="ECO:0007669"/>
    <property type="project" value="UniProtKB-SubCell"/>
</dbReference>
<dbReference type="PANTHER" id="PTHR11863">
    <property type="entry name" value="STEROL DESATURASE"/>
    <property type="match status" value="1"/>
</dbReference>
<reference evidence="7 8" key="1">
    <citation type="submission" date="2014-04" db="EMBL/GenBank/DDBJ databases">
        <authorList>
            <consortium name="DOE Joint Genome Institute"/>
            <person name="Kuo A."/>
            <person name="Kohler A."/>
            <person name="Nagy L.G."/>
            <person name="Floudas D."/>
            <person name="Copeland A."/>
            <person name="Barry K.W."/>
            <person name="Cichocki N."/>
            <person name="Veneault-Fourrey C."/>
            <person name="LaButti K."/>
            <person name="Lindquist E.A."/>
            <person name="Lipzen A."/>
            <person name="Lundell T."/>
            <person name="Morin E."/>
            <person name="Murat C."/>
            <person name="Sun H."/>
            <person name="Tunlid A."/>
            <person name="Henrissat B."/>
            <person name="Grigoriev I.V."/>
            <person name="Hibbett D.S."/>
            <person name="Martin F."/>
            <person name="Nordberg H.P."/>
            <person name="Cantor M.N."/>
            <person name="Hua S.X."/>
        </authorList>
    </citation>
    <scope>NUCLEOTIDE SEQUENCE [LARGE SCALE GENOMIC DNA]</scope>
    <source>
        <strain evidence="7 8">Foug A</strain>
    </source>
</reference>
<dbReference type="EMBL" id="KN822010">
    <property type="protein sequence ID" value="KIM68057.1"/>
    <property type="molecule type" value="Genomic_DNA"/>
</dbReference>
<dbReference type="GO" id="GO:0008610">
    <property type="term" value="P:lipid biosynthetic process"/>
    <property type="evidence" value="ECO:0007669"/>
    <property type="project" value="InterPro"/>
</dbReference>
<dbReference type="InterPro" id="IPR050307">
    <property type="entry name" value="Sterol_Desaturase_Related"/>
</dbReference>
<feature type="domain" description="Fatty acid hydroxylase" evidence="6">
    <location>
        <begin position="171"/>
        <end position="306"/>
    </location>
</feature>
<dbReference type="STRING" id="1036808.A0A0C3ASY1"/>
<gene>
    <name evidence="7" type="ORF">SCLCIDRAFT_1209434</name>
</gene>
<dbReference type="GO" id="GO:0005506">
    <property type="term" value="F:iron ion binding"/>
    <property type="evidence" value="ECO:0007669"/>
    <property type="project" value="InterPro"/>
</dbReference>
<comment type="subcellular location">
    <subcellularLocation>
        <location evidence="1">Membrane</location>
    </subcellularLocation>
</comment>
<dbReference type="HOGENOM" id="CLU_043293_1_1_1"/>
<dbReference type="InParanoid" id="A0A0C3ASY1"/>
<feature type="transmembrane region" description="Helical" evidence="5">
    <location>
        <begin position="160"/>
        <end position="184"/>
    </location>
</feature>
<keyword evidence="2 5" id="KW-0812">Transmembrane</keyword>
<protein>
    <recommendedName>
        <fullName evidence="6">Fatty acid hydroxylase domain-containing protein</fullName>
    </recommendedName>
</protein>
<name>A0A0C3ASY1_9AGAM</name>
<evidence type="ECO:0000259" key="6">
    <source>
        <dbReference type="Pfam" id="PF04116"/>
    </source>
</evidence>
<dbReference type="AlphaFoldDB" id="A0A0C3ASY1"/>
<keyword evidence="4 5" id="KW-0472">Membrane</keyword>
<dbReference type="OrthoDB" id="408954at2759"/>
<dbReference type="FunCoup" id="A0A0C3ASY1">
    <property type="interactions" value="104"/>
</dbReference>
<evidence type="ECO:0000256" key="4">
    <source>
        <dbReference type="ARBA" id="ARBA00023136"/>
    </source>
</evidence>
<dbReference type="Proteomes" id="UP000053989">
    <property type="component" value="Unassembled WGS sequence"/>
</dbReference>
<dbReference type="Pfam" id="PF04116">
    <property type="entry name" value="FA_hydroxylase"/>
    <property type="match status" value="1"/>
</dbReference>